<gene>
    <name evidence="1" type="ORF">NCTC11179_00355</name>
</gene>
<dbReference type="RefSeq" id="WP_115089894.1">
    <property type="nucleotide sequence ID" value="NZ_CP068107.1"/>
</dbReference>
<sequence>MKKLFFVVFLLWGYLQGYAQVGIGINKPSSSAMLDIHSTGGNKGVLFPKVALVDTKSYAPITGDSYDSHNVGLLVYNITTHVAKGLHQGYYYWTGTTWVGLPDTDTILDLVASQTVNGGVYYGKINGGTQDVLYIKKKDTQGNDVEEAIDLLNILLQDLNSLTEENIFRLKKVFGYDITEHIVYTGKSIQGKYQYSVYGRTEIEEGNAEVRGVRLSRESLQLLEEGVIFDIHLVNADQQLIDINITDIEVTAAGVLKFSLGTSSMYFTLPAGGYGVIVDLLSTRIHL</sequence>
<dbReference type="AlphaFoldDB" id="A0A378RJG5"/>
<evidence type="ECO:0000313" key="1">
    <source>
        <dbReference type="EMBL" id="STZ26828.1"/>
    </source>
</evidence>
<evidence type="ECO:0000313" key="2">
    <source>
        <dbReference type="Proteomes" id="UP000255024"/>
    </source>
</evidence>
<dbReference type="Proteomes" id="UP000255024">
    <property type="component" value="Unassembled WGS sequence"/>
</dbReference>
<keyword evidence="2" id="KW-1185">Reference proteome</keyword>
<protein>
    <submittedName>
        <fullName evidence="1">Uncharacterized protein</fullName>
    </submittedName>
</protein>
<name>A0A378RJG5_MYROD</name>
<reference evidence="1 2" key="1">
    <citation type="submission" date="2018-06" db="EMBL/GenBank/DDBJ databases">
        <authorList>
            <consortium name="Pathogen Informatics"/>
            <person name="Doyle S."/>
        </authorList>
    </citation>
    <scope>NUCLEOTIDE SEQUENCE [LARGE SCALE GENOMIC DNA]</scope>
    <source>
        <strain evidence="1 2">NCTC11179</strain>
    </source>
</reference>
<proteinExistence type="predicted"/>
<organism evidence="1 2">
    <name type="scientific">Myroides odoratus</name>
    <name type="common">Flavobacterium odoratum</name>
    <dbReference type="NCBI Taxonomy" id="256"/>
    <lineage>
        <taxon>Bacteria</taxon>
        <taxon>Pseudomonadati</taxon>
        <taxon>Bacteroidota</taxon>
        <taxon>Flavobacteriia</taxon>
        <taxon>Flavobacteriales</taxon>
        <taxon>Flavobacteriaceae</taxon>
        <taxon>Myroides</taxon>
    </lineage>
</organism>
<accession>A0A378RJG5</accession>
<dbReference type="EMBL" id="UGQL01000001">
    <property type="protein sequence ID" value="STZ26828.1"/>
    <property type="molecule type" value="Genomic_DNA"/>
</dbReference>